<dbReference type="InterPro" id="IPR029033">
    <property type="entry name" value="His_PPase_superfam"/>
</dbReference>
<dbReference type="InterPro" id="IPR000560">
    <property type="entry name" value="His_Pase_clade-2"/>
</dbReference>
<dbReference type="SUPFAM" id="SSF51695">
    <property type="entry name" value="PLC-like phosphodiesterases"/>
    <property type="match status" value="1"/>
</dbReference>
<protein>
    <submittedName>
        <fullName evidence="4">Histidine phosphatase superfamily protein (Branch 2)</fullName>
    </submittedName>
</protein>
<feature type="chain" id="PRO_5016678582" evidence="3">
    <location>
        <begin position="34"/>
        <end position="760"/>
    </location>
</feature>
<dbReference type="Pfam" id="PF16670">
    <property type="entry name" value="PI-PLC-C1"/>
    <property type="match status" value="1"/>
</dbReference>
<evidence type="ECO:0000313" key="4">
    <source>
        <dbReference type="EMBL" id="RDI35490.1"/>
    </source>
</evidence>
<dbReference type="CDD" id="cd08589">
    <property type="entry name" value="PI-PLCc_SaPLC1_like"/>
    <property type="match status" value="1"/>
</dbReference>
<organism evidence="4 5">
    <name type="scientific">Gluconacetobacter liquefaciens</name>
    <name type="common">Acetobacter liquefaciens</name>
    <dbReference type="NCBI Taxonomy" id="89584"/>
    <lineage>
        <taxon>Bacteria</taxon>
        <taxon>Pseudomonadati</taxon>
        <taxon>Pseudomonadota</taxon>
        <taxon>Alphaproteobacteria</taxon>
        <taxon>Acetobacterales</taxon>
        <taxon>Acetobacteraceae</taxon>
        <taxon>Gluconacetobacter</taxon>
    </lineage>
</organism>
<keyword evidence="2" id="KW-0378">Hydrolase</keyword>
<accession>A0A370FX51</accession>
<evidence type="ECO:0000256" key="1">
    <source>
        <dbReference type="ARBA" id="ARBA00005375"/>
    </source>
</evidence>
<dbReference type="PROSITE" id="PS00616">
    <property type="entry name" value="HIS_ACID_PHOSPHAT_1"/>
    <property type="match status" value="1"/>
</dbReference>
<dbReference type="Pfam" id="PF00328">
    <property type="entry name" value="His_Phos_2"/>
    <property type="match status" value="1"/>
</dbReference>
<dbReference type="SUPFAM" id="SSF53254">
    <property type="entry name" value="Phosphoglycerate mutase-like"/>
    <property type="match status" value="1"/>
</dbReference>
<keyword evidence="3" id="KW-0732">Signal</keyword>
<gene>
    <name evidence="4" type="ORF">C7453_11425</name>
</gene>
<dbReference type="Gene3D" id="3.20.20.190">
    <property type="entry name" value="Phosphatidylinositol (PI) phosphodiesterase"/>
    <property type="match status" value="1"/>
</dbReference>
<dbReference type="GO" id="GO:0006629">
    <property type="term" value="P:lipid metabolic process"/>
    <property type="evidence" value="ECO:0007669"/>
    <property type="project" value="InterPro"/>
</dbReference>
<comment type="caution">
    <text evidence="4">The sequence shown here is derived from an EMBL/GenBank/DDBJ whole genome shotgun (WGS) entry which is preliminary data.</text>
</comment>
<dbReference type="Proteomes" id="UP000254958">
    <property type="component" value="Unassembled WGS sequence"/>
</dbReference>
<dbReference type="GO" id="GO:0050308">
    <property type="term" value="F:sugar-phosphatase activity"/>
    <property type="evidence" value="ECO:0007669"/>
    <property type="project" value="TreeGrafter"/>
</dbReference>
<dbReference type="EMBL" id="QQAW01000014">
    <property type="protein sequence ID" value="RDI35490.1"/>
    <property type="molecule type" value="Genomic_DNA"/>
</dbReference>
<dbReference type="CDD" id="cd07061">
    <property type="entry name" value="HP_HAP_like"/>
    <property type="match status" value="1"/>
</dbReference>
<dbReference type="GO" id="GO:0030288">
    <property type="term" value="C:outer membrane-bounded periplasmic space"/>
    <property type="evidence" value="ECO:0007669"/>
    <property type="project" value="TreeGrafter"/>
</dbReference>
<proteinExistence type="inferred from homology"/>
<feature type="signal peptide" evidence="3">
    <location>
        <begin position="1"/>
        <end position="33"/>
    </location>
</feature>
<dbReference type="Gene3D" id="3.40.50.1240">
    <property type="entry name" value="Phosphoglycerate mutase-like"/>
    <property type="match status" value="2"/>
</dbReference>
<dbReference type="InterPro" id="IPR050645">
    <property type="entry name" value="Histidine_acid_phosphatase"/>
</dbReference>
<dbReference type="InterPro" id="IPR033379">
    <property type="entry name" value="Acid_Pase_AS"/>
</dbReference>
<reference evidence="4 5" key="1">
    <citation type="submission" date="2018-07" db="EMBL/GenBank/DDBJ databases">
        <title>Genomic Encyclopedia of Type Strains, Phase IV (KMG-IV): sequencing the most valuable type-strain genomes for metagenomic binning, comparative biology and taxonomic classification.</title>
        <authorList>
            <person name="Goeker M."/>
        </authorList>
    </citation>
    <scope>NUCLEOTIDE SEQUENCE [LARGE SCALE GENOMIC DNA]</scope>
    <source>
        <strain evidence="4 5">DSM 5603</strain>
    </source>
</reference>
<dbReference type="GO" id="GO:0008081">
    <property type="term" value="F:phosphoric diester hydrolase activity"/>
    <property type="evidence" value="ECO:0007669"/>
    <property type="project" value="InterPro"/>
</dbReference>
<dbReference type="InterPro" id="IPR032075">
    <property type="entry name" value="PI-PLC-C1"/>
</dbReference>
<evidence type="ECO:0000256" key="2">
    <source>
        <dbReference type="ARBA" id="ARBA00022801"/>
    </source>
</evidence>
<evidence type="ECO:0000256" key="3">
    <source>
        <dbReference type="SAM" id="SignalP"/>
    </source>
</evidence>
<dbReference type="AlphaFoldDB" id="A0A370FX51"/>
<dbReference type="PANTHER" id="PTHR11567:SF110">
    <property type="entry name" value="2-PHOSPHOXYLOSE PHOSPHATASE 1"/>
    <property type="match status" value="1"/>
</dbReference>
<evidence type="ECO:0000313" key="5">
    <source>
        <dbReference type="Proteomes" id="UP000254958"/>
    </source>
</evidence>
<sequence length="760" mass="79588">MPVSFSRHAGRVTGAACLAALCLVLAGPPVARAAEGPRLDQIQVIGSHNSYHAGLAPSIAALLARRDSASAQGLDYAHADLPTQFDHGIRQIELDIYADAAGGRFAHPRSARWLAEAGLPPADTGNAALMRRLGFKVMHIPDIDQRATCEPLLACLGQVRAWSRAHPGHLPLFVLLEVEQGKRAPLTEPEPFTWRTFDALEREIRSVFAPGEVLTPDQVRGNAPSLRAAVAAHGWPGVDAARGKVVFLLDQRSNRELYLKGHPGLRGRVAFTNAPPEADDAAFTELNDGPPEAIADLVRRHMLVRTRADANTMEGRSGDPTRRDAALASGAQLVSTDYPDFEPARWTGYRVGFGTGLAARCNPVSAPASCRDAAIEPRAPEALRLRKLILVVRHGLRSPLADQVPSRAVIDHVWPVWSGVPGDLTPEGVAQMRGLGVWERALMAGNDMAGLVAGGCPAPDMLRLRANSSRRTVASAEAFAAGFAPGCPVAIVHESIGVPDRVFSPLEADRPGDLRALLPALRAEAAAAGLLAGPPREGLSALRRLAGCPGRGALCADDGVPAVLDVDASGQHLTLSGSLLPASSVAEAIMLGSLSGQPAARMAWGALDDGTFARLSELHAAMLHVMTGLPSLAPVLSRPLRAAIAAEMTHADGPALAVWMGHDSTIVPLLAQLGLHVHAPGYAMDDVPVGSALGFALLTDAQGGHPAVRVLFQSQMPARLRAGDGAYPPDMAYLAVPGCGGAAVCPLATFTRLLDGGASP</sequence>
<dbReference type="InterPro" id="IPR017946">
    <property type="entry name" value="PLC-like_Pdiesterase_TIM-brl"/>
</dbReference>
<dbReference type="PANTHER" id="PTHR11567">
    <property type="entry name" value="ACID PHOSPHATASE-RELATED"/>
    <property type="match status" value="1"/>
</dbReference>
<keyword evidence="5" id="KW-1185">Reference proteome</keyword>
<comment type="similarity">
    <text evidence="1">Belongs to the histidine acid phosphatase family.</text>
</comment>
<dbReference type="RefSeq" id="WP_211311097.1">
    <property type="nucleotide sequence ID" value="NZ_BJMI01000027.1"/>
</dbReference>
<name>A0A370FX51_GLULI</name>